<evidence type="ECO:0000313" key="3">
    <source>
        <dbReference type="Proteomes" id="UP000187203"/>
    </source>
</evidence>
<gene>
    <name evidence="2" type="ORF">COLO4_27535</name>
</gene>
<keyword evidence="3" id="KW-1185">Reference proteome</keyword>
<dbReference type="Proteomes" id="UP000187203">
    <property type="component" value="Unassembled WGS sequence"/>
</dbReference>
<comment type="caution">
    <text evidence="2">The sequence shown here is derived from an EMBL/GenBank/DDBJ whole genome shotgun (WGS) entry which is preliminary data.</text>
</comment>
<feature type="region of interest" description="Disordered" evidence="1">
    <location>
        <begin position="95"/>
        <end position="130"/>
    </location>
</feature>
<dbReference type="AlphaFoldDB" id="A0A1R3HR78"/>
<feature type="region of interest" description="Disordered" evidence="1">
    <location>
        <begin position="22"/>
        <end position="55"/>
    </location>
</feature>
<protein>
    <submittedName>
        <fullName evidence="2">Uncharacterized protein</fullName>
    </submittedName>
</protein>
<dbReference type="STRING" id="93759.A0A1R3HR78"/>
<organism evidence="2 3">
    <name type="scientific">Corchorus olitorius</name>
    <dbReference type="NCBI Taxonomy" id="93759"/>
    <lineage>
        <taxon>Eukaryota</taxon>
        <taxon>Viridiplantae</taxon>
        <taxon>Streptophyta</taxon>
        <taxon>Embryophyta</taxon>
        <taxon>Tracheophyta</taxon>
        <taxon>Spermatophyta</taxon>
        <taxon>Magnoliopsida</taxon>
        <taxon>eudicotyledons</taxon>
        <taxon>Gunneridae</taxon>
        <taxon>Pentapetalae</taxon>
        <taxon>rosids</taxon>
        <taxon>malvids</taxon>
        <taxon>Malvales</taxon>
        <taxon>Malvaceae</taxon>
        <taxon>Grewioideae</taxon>
        <taxon>Apeibeae</taxon>
        <taxon>Corchorus</taxon>
    </lineage>
</organism>
<dbReference type="OrthoDB" id="6354171at2759"/>
<sequence length="130" mass="13361">MENDSNLQGLMNSLANGNSSIFGGGNGGHGQDGSFGGFSGSGITLDHHQQQSSNASYCNVNEAKLHQNLAASIGGTDKLTLDFLGVGGVVRNMGGGGFSQRDQHGMNMSSLDPEVKSDQASQQFGSAKLL</sequence>
<evidence type="ECO:0000313" key="2">
    <source>
        <dbReference type="EMBL" id="OMO72651.1"/>
    </source>
</evidence>
<feature type="compositionally biased region" description="Polar residues" evidence="1">
    <location>
        <begin position="118"/>
        <end position="130"/>
    </location>
</feature>
<reference evidence="3" key="1">
    <citation type="submission" date="2013-09" db="EMBL/GenBank/DDBJ databases">
        <title>Corchorus olitorius genome sequencing.</title>
        <authorList>
            <person name="Alam M."/>
            <person name="Haque M.S."/>
            <person name="Islam M.S."/>
            <person name="Emdad E.M."/>
            <person name="Islam M.M."/>
            <person name="Ahmed B."/>
            <person name="Halim A."/>
            <person name="Hossen Q.M.M."/>
            <person name="Hossain M.Z."/>
            <person name="Ahmed R."/>
            <person name="Khan M.M."/>
            <person name="Islam R."/>
            <person name="Rashid M.M."/>
            <person name="Khan S.A."/>
            <person name="Rahman M.S."/>
            <person name="Alam M."/>
            <person name="Yahiya A.S."/>
            <person name="Khan M.S."/>
            <person name="Azam M.S."/>
            <person name="Haque T."/>
            <person name="Lashkar M.Z.H."/>
            <person name="Akhand A.I."/>
            <person name="Morshed G."/>
            <person name="Roy S."/>
            <person name="Uddin K.S."/>
            <person name="Rabeya T."/>
            <person name="Hossain A.S."/>
            <person name="Chowdhury A."/>
            <person name="Snigdha A.R."/>
            <person name="Mortoza M.S."/>
            <person name="Matin S.A."/>
            <person name="Hoque S.M.E."/>
            <person name="Islam M.K."/>
            <person name="Roy D.K."/>
            <person name="Haider R."/>
            <person name="Moosa M.M."/>
            <person name="Elias S.M."/>
            <person name="Hasan A.M."/>
            <person name="Jahan S."/>
            <person name="Shafiuddin M."/>
            <person name="Mahmood N."/>
            <person name="Shommy N.S."/>
        </authorList>
    </citation>
    <scope>NUCLEOTIDE SEQUENCE [LARGE SCALE GENOMIC DNA]</scope>
    <source>
        <strain evidence="3">cv. O-4</strain>
    </source>
</reference>
<dbReference type="EMBL" id="AWUE01019628">
    <property type="protein sequence ID" value="OMO72651.1"/>
    <property type="molecule type" value="Genomic_DNA"/>
</dbReference>
<feature type="compositionally biased region" description="Gly residues" evidence="1">
    <location>
        <begin position="22"/>
        <end position="40"/>
    </location>
</feature>
<evidence type="ECO:0000256" key="1">
    <source>
        <dbReference type="SAM" id="MobiDB-lite"/>
    </source>
</evidence>
<proteinExistence type="predicted"/>
<name>A0A1R3HR78_9ROSI</name>
<accession>A0A1R3HR78</accession>